<feature type="transmembrane region" description="Helical" evidence="6">
    <location>
        <begin position="172"/>
        <end position="195"/>
    </location>
</feature>
<dbReference type="InterPro" id="IPR036259">
    <property type="entry name" value="MFS_trans_sf"/>
</dbReference>
<name>A0AA40B9Q7_9PEZI</name>
<protein>
    <submittedName>
        <fullName evidence="7">Major facilitator superfamily domain-containing protein</fullName>
    </submittedName>
</protein>
<feature type="transmembrane region" description="Helical" evidence="6">
    <location>
        <begin position="141"/>
        <end position="166"/>
    </location>
</feature>
<evidence type="ECO:0000256" key="5">
    <source>
        <dbReference type="SAM" id="MobiDB-lite"/>
    </source>
</evidence>
<sequence>MTRNDCQGPSNGEAPSTAPEETPLLAPHPNLGPSSDPVELERRRELLRPRVLILCMVIVFLLELGSGMAVAPTISIMERIICRQMQGHGTGLFDDCDLKANPVQDYLAMLLGWQLTFESIPGLLCAVPYGILSDRWGRRPVFLLGVIGECLNTIYTCLILAFPDIFPLWTVWFAWVFTLIGGGGQLIVAMLYTFVSDVTPVADRATAFFRIMTVFLISQMVAAPLAGLLMIRSDWIPLTLSLGATALCTPAGLALPETLHLHASRGRGRRREGTSVTQTGDGSDADDEEEDDDTRLSKLSSTRRLWHKAREGLAEMWAFVVGNKSISFLMLSLIFVVLGKLVQDMLLQYATKRYGWSYSKASFLFTARSVASLVTLILVLPGASWFCFNRLAMSGVAKDISLARLSGLVQIVGCLLIAVAANGYVLAAGLIWLSLGSGMSSLVRSLMNALVEEHHVGTVNTMVSFMETAGAMIAGPLLAKSWSIGMHLGGFWIGLPFFTAGLFFTTATAILFMFRLPAGRRSSTRVT</sequence>
<evidence type="ECO:0000256" key="2">
    <source>
        <dbReference type="ARBA" id="ARBA00022692"/>
    </source>
</evidence>
<proteinExistence type="predicted"/>
<feature type="transmembrane region" description="Helical" evidence="6">
    <location>
        <begin position="235"/>
        <end position="255"/>
    </location>
</feature>
<keyword evidence="2 6" id="KW-0812">Transmembrane</keyword>
<evidence type="ECO:0000313" key="8">
    <source>
        <dbReference type="Proteomes" id="UP001172102"/>
    </source>
</evidence>
<feature type="transmembrane region" description="Helical" evidence="6">
    <location>
        <begin position="408"/>
        <end position="435"/>
    </location>
</feature>
<evidence type="ECO:0000256" key="6">
    <source>
        <dbReference type="SAM" id="Phobius"/>
    </source>
</evidence>
<organism evidence="7 8">
    <name type="scientific">Lasiosphaeris hirsuta</name>
    <dbReference type="NCBI Taxonomy" id="260670"/>
    <lineage>
        <taxon>Eukaryota</taxon>
        <taxon>Fungi</taxon>
        <taxon>Dikarya</taxon>
        <taxon>Ascomycota</taxon>
        <taxon>Pezizomycotina</taxon>
        <taxon>Sordariomycetes</taxon>
        <taxon>Sordariomycetidae</taxon>
        <taxon>Sordariales</taxon>
        <taxon>Lasiosphaeriaceae</taxon>
        <taxon>Lasiosphaeris</taxon>
    </lineage>
</organism>
<dbReference type="PANTHER" id="PTHR23507">
    <property type="entry name" value="ZGC:174356"/>
    <property type="match status" value="1"/>
</dbReference>
<evidence type="ECO:0000256" key="1">
    <source>
        <dbReference type="ARBA" id="ARBA00004141"/>
    </source>
</evidence>
<feature type="region of interest" description="Disordered" evidence="5">
    <location>
        <begin position="1"/>
        <end position="37"/>
    </location>
</feature>
<comment type="subcellular location">
    <subcellularLocation>
        <location evidence="1">Membrane</location>
        <topology evidence="1">Multi-pass membrane protein</topology>
    </subcellularLocation>
</comment>
<dbReference type="Pfam" id="PF07690">
    <property type="entry name" value="MFS_1"/>
    <property type="match status" value="1"/>
</dbReference>
<dbReference type="Gene3D" id="1.20.1250.20">
    <property type="entry name" value="MFS general substrate transporter like domains"/>
    <property type="match status" value="1"/>
</dbReference>
<evidence type="ECO:0000256" key="3">
    <source>
        <dbReference type="ARBA" id="ARBA00022989"/>
    </source>
</evidence>
<dbReference type="SUPFAM" id="SSF103473">
    <property type="entry name" value="MFS general substrate transporter"/>
    <property type="match status" value="1"/>
</dbReference>
<dbReference type="Proteomes" id="UP001172102">
    <property type="component" value="Unassembled WGS sequence"/>
</dbReference>
<keyword evidence="3 6" id="KW-1133">Transmembrane helix</keyword>
<feature type="transmembrane region" description="Helical" evidence="6">
    <location>
        <begin position="491"/>
        <end position="514"/>
    </location>
</feature>
<feature type="transmembrane region" description="Helical" evidence="6">
    <location>
        <begin position="326"/>
        <end position="343"/>
    </location>
</feature>
<feature type="transmembrane region" description="Helical" evidence="6">
    <location>
        <begin position="106"/>
        <end position="129"/>
    </location>
</feature>
<evidence type="ECO:0000256" key="4">
    <source>
        <dbReference type="ARBA" id="ARBA00023136"/>
    </source>
</evidence>
<feature type="compositionally biased region" description="Acidic residues" evidence="5">
    <location>
        <begin position="283"/>
        <end position="293"/>
    </location>
</feature>
<dbReference type="GO" id="GO:0016020">
    <property type="term" value="C:membrane"/>
    <property type="evidence" value="ECO:0007669"/>
    <property type="project" value="UniProtKB-SubCell"/>
</dbReference>
<keyword evidence="8" id="KW-1185">Reference proteome</keyword>
<dbReference type="GO" id="GO:0022857">
    <property type="term" value="F:transmembrane transporter activity"/>
    <property type="evidence" value="ECO:0007669"/>
    <property type="project" value="InterPro"/>
</dbReference>
<evidence type="ECO:0000313" key="7">
    <source>
        <dbReference type="EMBL" id="KAK0730321.1"/>
    </source>
</evidence>
<feature type="region of interest" description="Disordered" evidence="5">
    <location>
        <begin position="264"/>
        <end position="294"/>
    </location>
</feature>
<keyword evidence="4 6" id="KW-0472">Membrane</keyword>
<reference evidence="7" key="1">
    <citation type="submission" date="2023-06" db="EMBL/GenBank/DDBJ databases">
        <title>Genome-scale phylogeny and comparative genomics of the fungal order Sordariales.</title>
        <authorList>
            <consortium name="Lawrence Berkeley National Laboratory"/>
            <person name="Hensen N."/>
            <person name="Bonometti L."/>
            <person name="Westerberg I."/>
            <person name="Brannstrom I.O."/>
            <person name="Guillou S."/>
            <person name="Cros-Aarteil S."/>
            <person name="Calhoun S."/>
            <person name="Haridas S."/>
            <person name="Kuo A."/>
            <person name="Mondo S."/>
            <person name="Pangilinan J."/>
            <person name="Riley R."/>
            <person name="Labutti K."/>
            <person name="Andreopoulos B."/>
            <person name="Lipzen A."/>
            <person name="Chen C."/>
            <person name="Yanf M."/>
            <person name="Daum C."/>
            <person name="Ng V."/>
            <person name="Clum A."/>
            <person name="Steindorff A."/>
            <person name="Ohm R."/>
            <person name="Martin F."/>
            <person name="Silar P."/>
            <person name="Natvig D."/>
            <person name="Lalanne C."/>
            <person name="Gautier V."/>
            <person name="Ament-Velasquez S.L."/>
            <person name="Kruys A."/>
            <person name="Hutchinson M.I."/>
            <person name="Powell A.J."/>
            <person name="Barry K."/>
            <person name="Miller A.N."/>
            <person name="Grigoriev I.V."/>
            <person name="Debuchy R."/>
            <person name="Gladieux P."/>
            <person name="Thoren M.H."/>
            <person name="Johannesson H."/>
        </authorList>
    </citation>
    <scope>NUCLEOTIDE SEQUENCE</scope>
    <source>
        <strain evidence="7">SMH4607-1</strain>
    </source>
</reference>
<feature type="transmembrane region" description="Helical" evidence="6">
    <location>
        <begin position="363"/>
        <end position="388"/>
    </location>
</feature>
<dbReference type="AlphaFoldDB" id="A0AA40B9Q7"/>
<dbReference type="InterPro" id="IPR011701">
    <property type="entry name" value="MFS"/>
</dbReference>
<feature type="transmembrane region" description="Helical" evidence="6">
    <location>
        <begin position="207"/>
        <end position="229"/>
    </location>
</feature>
<gene>
    <name evidence="7" type="ORF">B0H67DRAFT_28331</name>
</gene>
<dbReference type="EMBL" id="JAUKUA010000001">
    <property type="protein sequence ID" value="KAK0730321.1"/>
    <property type="molecule type" value="Genomic_DNA"/>
</dbReference>
<feature type="compositionally biased region" description="Polar residues" evidence="5">
    <location>
        <begin position="1"/>
        <end position="14"/>
    </location>
</feature>
<dbReference type="PANTHER" id="PTHR23507:SF1">
    <property type="entry name" value="FI18259P1-RELATED"/>
    <property type="match status" value="1"/>
</dbReference>
<comment type="caution">
    <text evidence="7">The sequence shown here is derived from an EMBL/GenBank/DDBJ whole genome shotgun (WGS) entry which is preliminary data.</text>
</comment>
<accession>A0AA40B9Q7</accession>
<feature type="transmembrane region" description="Helical" evidence="6">
    <location>
        <begin position="51"/>
        <end position="71"/>
    </location>
</feature>